<dbReference type="InterPro" id="IPR011706">
    <property type="entry name" value="Cu-oxidase_C"/>
</dbReference>
<proteinExistence type="inferred from homology"/>
<dbReference type="PATRIC" id="fig|1348663.4.peg.1170"/>
<dbReference type="InterPro" id="IPR008972">
    <property type="entry name" value="Cupredoxin"/>
</dbReference>
<dbReference type="EMBL" id="JNBY01000050">
    <property type="protein sequence ID" value="KDN87141.1"/>
    <property type="molecule type" value="Genomic_DNA"/>
</dbReference>
<accession>A0A066ZA19</accession>
<evidence type="ECO:0000256" key="1">
    <source>
        <dbReference type="ARBA" id="ARBA00010609"/>
    </source>
</evidence>
<dbReference type="InterPro" id="IPR045087">
    <property type="entry name" value="Cu-oxidase_fam"/>
</dbReference>
<feature type="chain" id="PRO_5038705251" description="Plastocyanin-like domain-containing protein" evidence="2">
    <location>
        <begin position="42"/>
        <end position="1570"/>
    </location>
</feature>
<evidence type="ECO:0000313" key="4">
    <source>
        <dbReference type="EMBL" id="KDN87141.1"/>
    </source>
</evidence>
<dbReference type="Pfam" id="PF07731">
    <property type="entry name" value="Cu-oxidase_2"/>
    <property type="match status" value="1"/>
</dbReference>
<dbReference type="InterPro" id="IPR013783">
    <property type="entry name" value="Ig-like_fold"/>
</dbReference>
<dbReference type="GO" id="GO:0005507">
    <property type="term" value="F:copper ion binding"/>
    <property type="evidence" value="ECO:0007669"/>
    <property type="project" value="InterPro"/>
</dbReference>
<dbReference type="PANTHER" id="PTHR48267:SF1">
    <property type="entry name" value="BILIRUBIN OXIDASE"/>
    <property type="match status" value="1"/>
</dbReference>
<keyword evidence="5" id="KW-1185">Reference proteome</keyword>
<dbReference type="SUPFAM" id="SSF49503">
    <property type="entry name" value="Cupredoxins"/>
    <property type="match status" value="3"/>
</dbReference>
<dbReference type="eggNOG" id="COG2132">
    <property type="taxonomic scope" value="Bacteria"/>
</dbReference>
<dbReference type="RefSeq" id="WP_208865923.1">
    <property type="nucleotide sequence ID" value="NZ_KK853997.1"/>
</dbReference>
<gene>
    <name evidence="4" type="ORF">KCH_12260</name>
</gene>
<dbReference type="GO" id="GO:0005975">
    <property type="term" value="P:carbohydrate metabolic process"/>
    <property type="evidence" value="ECO:0007669"/>
    <property type="project" value="UniProtKB-ARBA"/>
</dbReference>
<comment type="similarity">
    <text evidence="1">Belongs to the multicopper oxidase family.</text>
</comment>
<comment type="caution">
    <text evidence="4">The sequence shown here is derived from an EMBL/GenBank/DDBJ whole genome shotgun (WGS) entry which is preliminary data.</text>
</comment>
<dbReference type="Gene3D" id="2.60.40.420">
    <property type="entry name" value="Cupredoxins - blue copper proteins"/>
    <property type="match status" value="3"/>
</dbReference>
<protein>
    <recommendedName>
        <fullName evidence="3">Plastocyanin-like domain-containing protein</fullName>
    </recommendedName>
</protein>
<dbReference type="PROSITE" id="PS51318">
    <property type="entry name" value="TAT"/>
    <property type="match status" value="1"/>
</dbReference>
<dbReference type="HOGENOM" id="CLU_001857_0_0_11"/>
<dbReference type="Gene3D" id="2.60.40.10">
    <property type="entry name" value="Immunoglobulins"/>
    <property type="match status" value="1"/>
</dbReference>
<sequence length="1570" mass="163987">MFTRHTTRPPGRTRRRLAATAGVWAVVAALLGLPPTQPQQAAAAAPAGPTDESKVPHYFGPWPNWANSPLTLSRAEVAISSDTAQQVGNPLTARAYATDYATPAGQLAPVFVLLTGTPLPAGTLKAFRTWNQTTPGGSPGTSAGGLFHGYVLRPTGTADQYTVVADSGLRTVPAPGAAGGEVTAYDMPDTPVQAGDLIGFYGQGVPVDTGVAHPTDTLVYPAGADGSSSPPTGTAPAQGATVTVGAPGWERYAVQDRTYSFGAQLALAGGSGAEATATVDPRTGGISAIEVTAPGHGYVEGATTVTVRGGTTEATATAAVQSSRSVVGYTVGAGGSGYGGFAVAVTGGGGTGAAATASGGVAAVTVTDAGAGYTMPTVDFDLPSQPDGTVAKGHVEPADLTPGGGIAKVTVDDPGSGYTAAPGVTVRNGTLADPIPGATPAAAASGLKLLSVAVDTPGSGYASTPDVTVNDPTGNGGSGAAVTAVTNIGAISAITVTSPGAGYLSPGIKKFQDALPTTCNPGANGTGCPDVRQLADPTTDPAAKFIPEAVPETVTTGGKQADQYVIGLVQYRTRFSSDLPPTLVRGYVQLSTDAVPGRQVPLYNELMDGTRQQLPYTGVAAPQWMGPLIAATKDRPVRIVFRNLLPTGAAGDLFLPVDSTGMGAGMGPMAMPAPGNDSTVTDQVRNPPCTGAKSGCYQDNRATLHLHGGITPWISDGTPHQWITPAGEQTDWPQGVGVQNVPDMVDGAGATLCAAADDGCSTFYYANQQSARLMFYHDHSYGITRLNVYAGEAAGYTITDDTEKALISSGTIPDAASTLPLLVQDRTFVPDDSQLKDRFDAGGGRVSYGQDPTWDAARWGGKGSFWYHHVYMPAQNPGDPSGMSSYGRWMYGPWFWPPAGDTTYGPIPNPYHDPHCKLDDPTTWQYQAAPYCEPEQIPGTPNISMGMEQFNDTPLVNGVAYPRLTVQPKTYRLRLLNAANDRFFNFQWYTADPNQGDGTTEVALKPDELKAARTDPNVSPTPVDAHNAAAGPSWIQIANEGGFLPAPAVIDGQQPTTWITDPTRFDVGNVDKHSLVVAPAERADVLVDFSKFAGKTLILYNDAPAAYPARIASYDYYTGGPDLAPAGAPTTMPGYGPNTRTVMQVTVANTAPAPAFNLAKLQAAFRHHADGSGVFESGQNPIIVGQAAYNSAYGTGFANGSNCNTANSTVNTCDGLVRVNDTTSFNFNTLKAPTARSTLPLQPKAIHDEMNATSFDAYGRMQATLGVEAQPPTPGAQNVTLYPYINPPTELVDGTNLPRGDMKVTPIGSTADGTQIWRFTHNGVDTHPMHFHLYDVQLLNRVTWDNIVLRPDANELGWKDTVRMSPLEDTVVALRPVVPTTPFEVPNSVRLLDPAMPAGDTSMFNNVDPQGNPTPAITNQLVNYGWEYVIHCHILSHEEMDMMRPESLALPPAKPDGLSATVAGQGGNAKVQLRWRDNSITETSFTVQRSADGTTWTDVGTIASPLDQPNTHQDRVFVDMTSSPANAYTYRVVALNTVGHGGPFPSLTAKSVSDPLQVPAAGTGLRRIPD</sequence>
<name>A0A066ZA19_9ACTN</name>
<dbReference type="GO" id="GO:0016491">
    <property type="term" value="F:oxidoreductase activity"/>
    <property type="evidence" value="ECO:0007669"/>
    <property type="project" value="InterPro"/>
</dbReference>
<reference evidence="4 5" key="1">
    <citation type="submission" date="2014-05" db="EMBL/GenBank/DDBJ databases">
        <title>Draft Genome Sequence of Kitasatospora cheerisanensis KCTC 2395.</title>
        <authorList>
            <person name="Nam D.H."/>
        </authorList>
    </citation>
    <scope>NUCLEOTIDE SEQUENCE [LARGE SCALE GENOMIC DNA]</scope>
    <source>
        <strain evidence="4 5">KCTC 2395</strain>
    </source>
</reference>
<feature type="signal peptide" evidence="2">
    <location>
        <begin position="1"/>
        <end position="41"/>
    </location>
</feature>
<evidence type="ECO:0000313" key="5">
    <source>
        <dbReference type="Proteomes" id="UP000027178"/>
    </source>
</evidence>
<dbReference type="PANTHER" id="PTHR48267">
    <property type="entry name" value="CUPREDOXIN SUPERFAMILY PROTEIN"/>
    <property type="match status" value="1"/>
</dbReference>
<organism evidence="4 5">
    <name type="scientific">Kitasatospora cheerisanensis KCTC 2395</name>
    <dbReference type="NCBI Taxonomy" id="1348663"/>
    <lineage>
        <taxon>Bacteria</taxon>
        <taxon>Bacillati</taxon>
        <taxon>Actinomycetota</taxon>
        <taxon>Actinomycetes</taxon>
        <taxon>Kitasatosporales</taxon>
        <taxon>Streptomycetaceae</taxon>
        <taxon>Kitasatospora</taxon>
    </lineage>
</organism>
<dbReference type="Proteomes" id="UP000027178">
    <property type="component" value="Unassembled WGS sequence"/>
</dbReference>
<evidence type="ECO:0000259" key="3">
    <source>
        <dbReference type="Pfam" id="PF07731"/>
    </source>
</evidence>
<keyword evidence="2" id="KW-0732">Signal</keyword>
<dbReference type="InterPro" id="IPR006311">
    <property type="entry name" value="TAT_signal"/>
</dbReference>
<feature type="domain" description="Plastocyanin-like" evidence="3">
    <location>
        <begin position="1302"/>
        <end position="1376"/>
    </location>
</feature>
<evidence type="ECO:0000256" key="2">
    <source>
        <dbReference type="SAM" id="SignalP"/>
    </source>
</evidence>